<keyword evidence="6" id="KW-0804">Transcription</keyword>
<organism evidence="10 11">
    <name type="scientific">Nocardia alba</name>
    <dbReference type="NCBI Taxonomy" id="225051"/>
    <lineage>
        <taxon>Bacteria</taxon>
        <taxon>Bacillati</taxon>
        <taxon>Actinomycetota</taxon>
        <taxon>Actinomycetes</taxon>
        <taxon>Mycobacteriales</taxon>
        <taxon>Nocardiaceae</taxon>
        <taxon>Nocardia</taxon>
    </lineage>
</organism>
<dbReference type="InterPro" id="IPR007627">
    <property type="entry name" value="RNA_pol_sigma70_r2"/>
</dbReference>
<dbReference type="SUPFAM" id="SSF88946">
    <property type="entry name" value="Sigma2 domain of RNA polymerase sigma factors"/>
    <property type="match status" value="1"/>
</dbReference>
<dbReference type="InterPro" id="IPR036388">
    <property type="entry name" value="WH-like_DNA-bd_sf"/>
</dbReference>
<keyword evidence="4" id="KW-0731">Sigma factor</keyword>
<comment type="caution">
    <text evidence="10">The sequence shown here is derived from an EMBL/GenBank/DDBJ whole genome shotgun (WGS) entry which is preliminary data.</text>
</comment>
<dbReference type="NCBIfam" id="NF007214">
    <property type="entry name" value="PRK09636.1"/>
    <property type="match status" value="1"/>
</dbReference>
<dbReference type="Gene3D" id="3.10.450.50">
    <property type="match status" value="1"/>
</dbReference>
<feature type="region of interest" description="Disordered" evidence="7">
    <location>
        <begin position="1"/>
        <end position="70"/>
    </location>
</feature>
<evidence type="ECO:0000256" key="7">
    <source>
        <dbReference type="SAM" id="MobiDB-lite"/>
    </source>
</evidence>
<proteinExistence type="inferred from homology"/>
<comment type="subunit">
    <text evidence="2">Interacts transiently with the RNA polymerase catalytic core formed by RpoA, RpoB, RpoC and RpoZ (2 alpha, 1 beta, 1 beta' and 1 omega subunit) to form the RNA polymerase holoenzyme that can initiate transcription.</text>
</comment>
<dbReference type="STRING" id="1210063.GCA_001612665_02946"/>
<dbReference type="NCBIfam" id="TIGR02937">
    <property type="entry name" value="sigma70-ECF"/>
    <property type="match status" value="1"/>
</dbReference>
<dbReference type="InterPro" id="IPR014284">
    <property type="entry name" value="RNA_pol_sigma-70_dom"/>
</dbReference>
<dbReference type="Proteomes" id="UP000294856">
    <property type="component" value="Unassembled WGS sequence"/>
</dbReference>
<protein>
    <submittedName>
        <fullName evidence="10">RNA polymerase ECF family sigma subunit</fullName>
    </submittedName>
</protein>
<dbReference type="GO" id="GO:0006352">
    <property type="term" value="P:DNA-templated transcription initiation"/>
    <property type="evidence" value="ECO:0007669"/>
    <property type="project" value="InterPro"/>
</dbReference>
<dbReference type="Pfam" id="PF08281">
    <property type="entry name" value="Sigma70_r4_2"/>
    <property type="match status" value="1"/>
</dbReference>
<comment type="similarity">
    <text evidence="1">Belongs to the sigma-70 factor family. ECF subfamily.</text>
</comment>
<evidence type="ECO:0000259" key="8">
    <source>
        <dbReference type="Pfam" id="PF04542"/>
    </source>
</evidence>
<evidence type="ECO:0000259" key="9">
    <source>
        <dbReference type="Pfam" id="PF08281"/>
    </source>
</evidence>
<dbReference type="NCBIfam" id="TIGR02957">
    <property type="entry name" value="SigX4"/>
    <property type="match status" value="1"/>
</dbReference>
<gene>
    <name evidence="10" type="ORF">DFR71_1348</name>
</gene>
<evidence type="ECO:0000313" key="10">
    <source>
        <dbReference type="EMBL" id="TCK00350.1"/>
    </source>
</evidence>
<evidence type="ECO:0000256" key="5">
    <source>
        <dbReference type="ARBA" id="ARBA00023125"/>
    </source>
</evidence>
<dbReference type="InterPro" id="IPR013249">
    <property type="entry name" value="RNA_pol_sigma70_r4_t2"/>
</dbReference>
<keyword evidence="11" id="KW-1185">Reference proteome</keyword>
<keyword evidence="3" id="KW-0805">Transcription regulation</keyword>
<dbReference type="Pfam" id="PF04542">
    <property type="entry name" value="Sigma70_r2"/>
    <property type="match status" value="1"/>
</dbReference>
<keyword evidence="5" id="KW-0238">DNA-binding</keyword>
<feature type="compositionally biased region" description="Low complexity" evidence="7">
    <location>
        <begin position="41"/>
        <end position="70"/>
    </location>
</feature>
<dbReference type="InterPro" id="IPR032710">
    <property type="entry name" value="NTF2-like_dom_sf"/>
</dbReference>
<dbReference type="CDD" id="cd06171">
    <property type="entry name" value="Sigma70_r4"/>
    <property type="match status" value="1"/>
</dbReference>
<dbReference type="OrthoDB" id="3211555at2"/>
<dbReference type="Gene3D" id="1.10.1740.10">
    <property type="match status" value="1"/>
</dbReference>
<feature type="domain" description="RNA polymerase sigma-70 region 2" evidence="8">
    <location>
        <begin position="74"/>
        <end position="135"/>
    </location>
</feature>
<evidence type="ECO:0000256" key="2">
    <source>
        <dbReference type="ARBA" id="ARBA00011344"/>
    </source>
</evidence>
<dbReference type="GO" id="GO:0003677">
    <property type="term" value="F:DNA binding"/>
    <property type="evidence" value="ECO:0007669"/>
    <property type="project" value="UniProtKB-KW"/>
</dbReference>
<feature type="domain" description="RNA polymerase sigma factor 70 region 4 type 2" evidence="9">
    <location>
        <begin position="171"/>
        <end position="219"/>
    </location>
</feature>
<evidence type="ECO:0000256" key="3">
    <source>
        <dbReference type="ARBA" id="ARBA00023015"/>
    </source>
</evidence>
<dbReference type="AlphaFoldDB" id="A0A4R1G2C4"/>
<dbReference type="GO" id="GO:0016987">
    <property type="term" value="F:sigma factor activity"/>
    <property type="evidence" value="ECO:0007669"/>
    <property type="project" value="UniProtKB-KW"/>
</dbReference>
<sequence>MKQPTPPPEPEDHGFRPPRIRGARRNAEGAVSPLGFEAPRAENPAAPAAEDTANPAAPAAENTAPAADDTSFLEHRQRLFSLAYRMFGAVAEAEDVVQEVYLRWALADRGEITNPEAWLTTVTVNLCRTQLVSARARRETYVGQWLPEPVPTGAGALGPLGTVEERESVSLAVLTAMERLSPIERAVFVLREAFGYPHAEIARMLDLTEANTQQIFHRAGQRVRTGKQRYVVSAEHARTMIEKFLQAASTGDVGGLRELLADDVVSVADGGGRVVAAKIPVVGGDVVARYLSNLRRFLTPTARFEFCEINGDVGLVLFQDEVVAGVLVFDFDDAGSIAAVRTVVNPIKLGAVTL</sequence>
<dbReference type="SUPFAM" id="SSF88659">
    <property type="entry name" value="Sigma3 and sigma4 domains of RNA polymerase sigma factors"/>
    <property type="match status" value="1"/>
</dbReference>
<evidence type="ECO:0000256" key="4">
    <source>
        <dbReference type="ARBA" id="ARBA00023082"/>
    </source>
</evidence>
<name>A0A4R1G2C4_9NOCA</name>
<evidence type="ECO:0000256" key="6">
    <source>
        <dbReference type="ARBA" id="ARBA00023163"/>
    </source>
</evidence>
<dbReference type="SUPFAM" id="SSF54427">
    <property type="entry name" value="NTF2-like"/>
    <property type="match status" value="1"/>
</dbReference>
<evidence type="ECO:0000256" key="1">
    <source>
        <dbReference type="ARBA" id="ARBA00010641"/>
    </source>
</evidence>
<dbReference type="InterPro" id="IPR013324">
    <property type="entry name" value="RNA_pol_sigma_r3/r4-like"/>
</dbReference>
<dbReference type="PANTHER" id="PTHR30173">
    <property type="entry name" value="SIGMA 19 FACTOR"/>
    <property type="match status" value="1"/>
</dbReference>
<dbReference type="Gene3D" id="1.10.10.10">
    <property type="entry name" value="Winged helix-like DNA-binding domain superfamily/Winged helix DNA-binding domain"/>
    <property type="match status" value="1"/>
</dbReference>
<dbReference type="InterPro" id="IPR013325">
    <property type="entry name" value="RNA_pol_sigma_r2"/>
</dbReference>
<dbReference type="InterPro" id="IPR014303">
    <property type="entry name" value="RNA_pol_sigma-70_ECF"/>
</dbReference>
<reference evidence="10 11" key="1">
    <citation type="submission" date="2019-03" db="EMBL/GenBank/DDBJ databases">
        <title>Genomic Encyclopedia of Type Strains, Phase IV (KMG-IV): sequencing the most valuable type-strain genomes for metagenomic binning, comparative biology and taxonomic classification.</title>
        <authorList>
            <person name="Goeker M."/>
        </authorList>
    </citation>
    <scope>NUCLEOTIDE SEQUENCE [LARGE SCALE GENOMIC DNA]</scope>
    <source>
        <strain evidence="10 11">DSM 44684</strain>
    </source>
</reference>
<dbReference type="EMBL" id="SMFR01000001">
    <property type="protein sequence ID" value="TCK00350.1"/>
    <property type="molecule type" value="Genomic_DNA"/>
</dbReference>
<dbReference type="InterPro" id="IPR052704">
    <property type="entry name" value="ECF_Sigma-70_Domain"/>
</dbReference>
<dbReference type="PANTHER" id="PTHR30173:SF36">
    <property type="entry name" value="ECF RNA POLYMERASE SIGMA FACTOR SIGJ"/>
    <property type="match status" value="1"/>
</dbReference>
<evidence type="ECO:0000313" key="11">
    <source>
        <dbReference type="Proteomes" id="UP000294856"/>
    </source>
</evidence>
<accession>A0A4R1G2C4</accession>